<reference evidence="3" key="1">
    <citation type="journal article" date="2019" name="Int. J. Syst. Evol. Microbiol.">
        <title>The Global Catalogue of Microorganisms (GCM) 10K type strain sequencing project: providing services to taxonomists for standard genome sequencing and annotation.</title>
        <authorList>
            <consortium name="The Broad Institute Genomics Platform"/>
            <consortium name="The Broad Institute Genome Sequencing Center for Infectious Disease"/>
            <person name="Wu L."/>
            <person name="Ma J."/>
        </authorList>
    </citation>
    <scope>NUCLEOTIDE SEQUENCE [LARGE SCALE GENOMIC DNA]</scope>
    <source>
        <strain evidence="3">CGMCC 1.13681</strain>
    </source>
</reference>
<evidence type="ECO:0000256" key="1">
    <source>
        <dbReference type="SAM" id="MobiDB-lite"/>
    </source>
</evidence>
<dbReference type="Proteomes" id="UP001596413">
    <property type="component" value="Unassembled WGS sequence"/>
</dbReference>
<dbReference type="EMBL" id="JBHSZO010000033">
    <property type="protein sequence ID" value="MFC7220379.1"/>
    <property type="molecule type" value="Genomic_DNA"/>
</dbReference>
<protein>
    <recommendedName>
        <fullName evidence="4">Leucine rich repeat (LRR) protein</fullName>
    </recommendedName>
</protein>
<evidence type="ECO:0008006" key="4">
    <source>
        <dbReference type="Google" id="ProtNLM"/>
    </source>
</evidence>
<proteinExistence type="predicted"/>
<sequence>MDVRADSHGLPSVVLHPSPTQVRPAGLDPLARVEVADEHRMDAVSFLAALDPVEMERAALARNDLESVPAGVTAAVLRQLVEWARGD</sequence>
<organism evidence="2 3">
    <name type="scientific">Streptomyces polyrhachis</name>
    <dbReference type="NCBI Taxonomy" id="1282885"/>
    <lineage>
        <taxon>Bacteria</taxon>
        <taxon>Bacillati</taxon>
        <taxon>Actinomycetota</taxon>
        <taxon>Actinomycetes</taxon>
        <taxon>Kitasatosporales</taxon>
        <taxon>Streptomycetaceae</taxon>
        <taxon>Streptomyces</taxon>
    </lineage>
</organism>
<comment type="caution">
    <text evidence="2">The sequence shown here is derived from an EMBL/GenBank/DDBJ whole genome shotgun (WGS) entry which is preliminary data.</text>
</comment>
<feature type="region of interest" description="Disordered" evidence="1">
    <location>
        <begin position="1"/>
        <end position="21"/>
    </location>
</feature>
<accession>A0ABW2GMS5</accession>
<evidence type="ECO:0000313" key="2">
    <source>
        <dbReference type="EMBL" id="MFC7220379.1"/>
    </source>
</evidence>
<evidence type="ECO:0000313" key="3">
    <source>
        <dbReference type="Proteomes" id="UP001596413"/>
    </source>
</evidence>
<name>A0ABW2GMS5_9ACTN</name>
<gene>
    <name evidence="2" type="ORF">ACFQLX_19745</name>
</gene>
<keyword evidence="3" id="KW-1185">Reference proteome</keyword>